<dbReference type="InterPro" id="IPR026960">
    <property type="entry name" value="RVT-Znf"/>
</dbReference>
<reference evidence="2" key="1">
    <citation type="submission" date="2018-02" db="EMBL/GenBank/DDBJ databases">
        <authorList>
            <person name="Cohen D.B."/>
            <person name="Kent A.D."/>
        </authorList>
    </citation>
    <scope>NUCLEOTIDE SEQUENCE</scope>
</reference>
<protein>
    <recommendedName>
        <fullName evidence="1">Reverse transcriptase zinc-binding domain-containing protein</fullName>
    </recommendedName>
</protein>
<name>A0A2N9HS52_FAGSY</name>
<accession>A0A2N9HS52</accession>
<evidence type="ECO:0000259" key="1">
    <source>
        <dbReference type="Pfam" id="PF13966"/>
    </source>
</evidence>
<dbReference type="AlphaFoldDB" id="A0A2N9HS52"/>
<dbReference type="EMBL" id="OIVN01003937">
    <property type="protein sequence ID" value="SPD14481.1"/>
    <property type="molecule type" value="Genomic_DNA"/>
</dbReference>
<sequence>MSGTTPARTNFDIPKLTRNLTSTRFSLLGGGGFGMGEEVKHHLVDWKTICLPVAHGGLGVQKVVPFNKALLGKWLWRFGLEGTQLWRRVIAGKYSLERGDGELRGLPFGRVLCWGVPNGDGLDGWRWRRNRNGIFDTRSFYMALRGEMQAGPFPWRSVWGVKVPRRVAFFMWTIVCGNFFTMDNLMQWGTGQGSPFCLAKGVVSWFLFATNLDEKFDEAANSFYEGVQLDPENMELRFDEAANSFYEGVQLDPENMELVNAFREAVKLGKFHVSNQEKA</sequence>
<proteinExistence type="predicted"/>
<organism evidence="2">
    <name type="scientific">Fagus sylvatica</name>
    <name type="common">Beechnut</name>
    <dbReference type="NCBI Taxonomy" id="28930"/>
    <lineage>
        <taxon>Eukaryota</taxon>
        <taxon>Viridiplantae</taxon>
        <taxon>Streptophyta</taxon>
        <taxon>Embryophyta</taxon>
        <taxon>Tracheophyta</taxon>
        <taxon>Spermatophyta</taxon>
        <taxon>Magnoliopsida</taxon>
        <taxon>eudicotyledons</taxon>
        <taxon>Gunneridae</taxon>
        <taxon>Pentapetalae</taxon>
        <taxon>rosids</taxon>
        <taxon>fabids</taxon>
        <taxon>Fagales</taxon>
        <taxon>Fagaceae</taxon>
        <taxon>Fagus</taxon>
    </lineage>
</organism>
<gene>
    <name evidence="2" type="ORF">FSB_LOCUS42363</name>
</gene>
<dbReference type="Pfam" id="PF13966">
    <property type="entry name" value="zf-RVT"/>
    <property type="match status" value="1"/>
</dbReference>
<evidence type="ECO:0000313" key="2">
    <source>
        <dbReference type="EMBL" id="SPD14481.1"/>
    </source>
</evidence>
<feature type="domain" description="Reverse transcriptase zinc-binding" evidence="1">
    <location>
        <begin position="135"/>
        <end position="197"/>
    </location>
</feature>